<evidence type="ECO:0000313" key="2">
    <source>
        <dbReference type="EMBL" id="CAL5229061.1"/>
    </source>
</evidence>
<keyword evidence="3" id="KW-1185">Reference proteome</keyword>
<reference evidence="2 3" key="1">
    <citation type="submission" date="2024-06" db="EMBL/GenBank/DDBJ databases">
        <authorList>
            <person name="Kraege A."/>
            <person name="Thomma B."/>
        </authorList>
    </citation>
    <scope>NUCLEOTIDE SEQUENCE [LARGE SCALE GENOMIC DNA]</scope>
</reference>
<dbReference type="Proteomes" id="UP001497392">
    <property type="component" value="Unassembled WGS sequence"/>
</dbReference>
<name>A0ABP1GE59_9CHLO</name>
<accession>A0ABP1GE59</accession>
<comment type="caution">
    <text evidence="2">The sequence shown here is derived from an EMBL/GenBank/DDBJ whole genome shotgun (WGS) entry which is preliminary data.</text>
</comment>
<feature type="region of interest" description="Disordered" evidence="1">
    <location>
        <begin position="31"/>
        <end position="59"/>
    </location>
</feature>
<dbReference type="EMBL" id="CAXHTA020000019">
    <property type="protein sequence ID" value="CAL5229061.1"/>
    <property type="molecule type" value="Genomic_DNA"/>
</dbReference>
<organism evidence="2 3">
    <name type="scientific">Coccomyxa viridis</name>
    <dbReference type="NCBI Taxonomy" id="1274662"/>
    <lineage>
        <taxon>Eukaryota</taxon>
        <taxon>Viridiplantae</taxon>
        <taxon>Chlorophyta</taxon>
        <taxon>core chlorophytes</taxon>
        <taxon>Trebouxiophyceae</taxon>
        <taxon>Trebouxiophyceae incertae sedis</taxon>
        <taxon>Coccomyxaceae</taxon>
        <taxon>Coccomyxa</taxon>
    </lineage>
</organism>
<gene>
    <name evidence="2" type="primary">g12310</name>
    <name evidence="2" type="ORF">VP750_LOCUS10967</name>
</gene>
<protein>
    <submittedName>
        <fullName evidence="2">G12310 protein</fullName>
    </submittedName>
</protein>
<evidence type="ECO:0000313" key="3">
    <source>
        <dbReference type="Proteomes" id="UP001497392"/>
    </source>
</evidence>
<feature type="compositionally biased region" description="Basic and acidic residues" evidence="1">
    <location>
        <begin position="44"/>
        <end position="57"/>
    </location>
</feature>
<evidence type="ECO:0000256" key="1">
    <source>
        <dbReference type="SAM" id="MobiDB-lite"/>
    </source>
</evidence>
<proteinExistence type="predicted"/>
<sequence length="126" mass="13689">MRTGLLTKSLRQRSRSGDASLDAELLCSKEGKAGSEPTGICKQLKREEPSSKAEKEGYSGSAECMQEIKQILAQRETTRCLTFGCSPPSRSDNPLPANFTRCTPRPQPEACIGFRTDTCISPPAHA</sequence>